<dbReference type="OrthoDB" id="529273at2759"/>
<dbReference type="Proteomes" id="UP000075714">
    <property type="component" value="Unassembled WGS sequence"/>
</dbReference>
<feature type="region of interest" description="Disordered" evidence="1">
    <location>
        <begin position="393"/>
        <end position="414"/>
    </location>
</feature>
<reference evidence="3" key="1">
    <citation type="journal article" date="2016" name="Nat. Commun.">
        <title>The Gonium pectorale genome demonstrates co-option of cell cycle regulation during the evolution of multicellularity.</title>
        <authorList>
            <person name="Hanschen E.R."/>
            <person name="Marriage T.N."/>
            <person name="Ferris P.J."/>
            <person name="Hamaji T."/>
            <person name="Toyoda A."/>
            <person name="Fujiyama A."/>
            <person name="Neme R."/>
            <person name="Noguchi H."/>
            <person name="Minakuchi Y."/>
            <person name="Suzuki M."/>
            <person name="Kawai-Toyooka H."/>
            <person name="Smith D.R."/>
            <person name="Sparks H."/>
            <person name="Anderson J."/>
            <person name="Bakaric R."/>
            <person name="Luria V."/>
            <person name="Karger A."/>
            <person name="Kirschner M.W."/>
            <person name="Durand P.M."/>
            <person name="Michod R.E."/>
            <person name="Nozaki H."/>
            <person name="Olson B.J."/>
        </authorList>
    </citation>
    <scope>NUCLEOTIDE SEQUENCE [LARGE SCALE GENOMIC DNA]</scope>
    <source>
        <strain evidence="3">NIES-2863</strain>
    </source>
</reference>
<protein>
    <recommendedName>
        <fullName evidence="4">Glycosyltransferase family 61 protein</fullName>
    </recommendedName>
</protein>
<organism evidence="2 3">
    <name type="scientific">Gonium pectorale</name>
    <name type="common">Green alga</name>
    <dbReference type="NCBI Taxonomy" id="33097"/>
    <lineage>
        <taxon>Eukaryota</taxon>
        <taxon>Viridiplantae</taxon>
        <taxon>Chlorophyta</taxon>
        <taxon>core chlorophytes</taxon>
        <taxon>Chlorophyceae</taxon>
        <taxon>CS clade</taxon>
        <taxon>Chlamydomonadales</taxon>
        <taxon>Volvocaceae</taxon>
        <taxon>Gonium</taxon>
    </lineage>
</organism>
<comment type="caution">
    <text evidence="2">The sequence shown here is derived from an EMBL/GenBank/DDBJ whole genome shotgun (WGS) entry which is preliminary data.</text>
</comment>
<accession>A0A150H3N9</accession>
<dbReference type="EMBL" id="LSYV01000002">
    <property type="protein sequence ID" value="KXZ56632.1"/>
    <property type="molecule type" value="Genomic_DNA"/>
</dbReference>
<proteinExistence type="predicted"/>
<evidence type="ECO:0000256" key="1">
    <source>
        <dbReference type="SAM" id="MobiDB-lite"/>
    </source>
</evidence>
<sequence>MPPYYAPCLSRALPALEYGEELVYPDFEAALPGFFDHEDAAAWINNSFGPDAQGQTGGNRRAVVDMSQGRVAFIGLRGQNLVFKNVRYQEGIVPTTWVGDSSHCLGHMTRVTQWRESLSEEEMQRGAANRSVVRPEYDEIFVEEAAIYVTPDSDRRVAGARAYQHWLDHTVKPIVQSAHLITNKTKVVPGAVRRRSAADTTRLNAGRSIVNEEEVKDAIRKLLDERNLGERLEVHPPSQAFPSPLDYARWLNRNVAAMLGPHGGGLCNFKWLSANTLVLEFMPRNWLNSALWDEAVGHGLNYWVDVRPPVDDLRNMAANITRIIALLKAELGKEPSRGPIIRHRYDWPAAMDDAIGTDPRFAPYFKTLQGHCCGASASAGAGEGIHVLNIPPVPEPPSNKSAHELLGLTPRTRH</sequence>
<dbReference type="AlphaFoldDB" id="A0A150H3N9"/>
<gene>
    <name evidence="2" type="ORF">GPECTOR_1g57</name>
</gene>
<evidence type="ECO:0000313" key="2">
    <source>
        <dbReference type="EMBL" id="KXZ56632.1"/>
    </source>
</evidence>
<evidence type="ECO:0008006" key="4">
    <source>
        <dbReference type="Google" id="ProtNLM"/>
    </source>
</evidence>
<evidence type="ECO:0000313" key="3">
    <source>
        <dbReference type="Proteomes" id="UP000075714"/>
    </source>
</evidence>
<keyword evidence="3" id="KW-1185">Reference proteome</keyword>
<name>A0A150H3N9_GONPE</name>